<reference evidence="2 3" key="1">
    <citation type="submission" date="2020-08" db="EMBL/GenBank/DDBJ databases">
        <title>Genomic Encyclopedia of Type Strains, Phase IV (KMG-IV): sequencing the most valuable type-strain genomes for metagenomic binning, comparative biology and taxonomic classification.</title>
        <authorList>
            <person name="Goeker M."/>
        </authorList>
    </citation>
    <scope>NUCLEOTIDE SEQUENCE [LARGE SCALE GENOMIC DNA]</scope>
    <source>
        <strain evidence="2 3">DSM 7050</strain>
    </source>
</reference>
<gene>
    <name evidence="2" type="ORF">GGQ99_005160</name>
</gene>
<sequence length="837" mass="91794">MRIRALTVKGFRAYGAAEQTLNLPGEIAAVWGPNSKGKTSLGEAFEFLLTGSITRRELMASSQDEFADALRNAHLAAGQDVFVAARITAPDGTDHEIKRVLTADYAKRQDCTSRLEIDGAEAAEADLAGLGIVLSQPPLQAPVLAQHTLSYIFSVRPQDRATYFKALFEVTDLDELRNVIAVLADELTPPDNDALSKFDSCAALALLQPVLAKISRTIPDLSGLAEKLNECARALLESAGANVPGMPAERLAAVEKLLADLRSKTFPVRGFERTQLAGWNPPAGVTWTQLETYIEEREKVSEETRRLVALFNEALKLPAVADIEEPVDCLLCGAEAALTPARVQLIRQHAADTKDFKAAETAAKTAFSQLSTSAHNLIEAVQAALPEFFKVKAEKRRKQGFTISRIRQLLDDDAAAVVEPWLARIRPLVRAGAALRRQAEAAQALVEKQTVEIGAAFDPDELTALFAELVKLRMVYAAALDAYDGPSQALVIALNEVLDAQSDTAGWQNFLDIAPDPTGLRTLLIERLTRATVTKELEAALKQIDTAKEKVLEDKFSDYSGAIQAWWERLRPDEPTFFSAVQPRKGAKRTIDFKAGLSASADRAAPKLRDVIAIFSQSQLHCLGLSLFLARAEHEGAGFIVLDDPVLSSDEDYRVHFNSTVLTELLALPMQVIVLTQDHDTWEELETRYRHSGISTAQLYIDTPAEGTVIENTSDALVAKLNRAKSLARGGHPDSRKECGVQLRDAGERFCKEILVNDRRKKGDTAASLTDYDGKTMEWLLPHVEPLLDRDPSHPGKFTVFKQTANDACHDNTPPSTAAMTQAHGEIWYLVKVYLPR</sequence>
<evidence type="ECO:0000313" key="2">
    <source>
        <dbReference type="EMBL" id="MBB4653369.1"/>
    </source>
</evidence>
<organism evidence="2 3">
    <name type="scientific">Aminobacter niigataensis</name>
    <dbReference type="NCBI Taxonomy" id="83265"/>
    <lineage>
        <taxon>Bacteria</taxon>
        <taxon>Pseudomonadati</taxon>
        <taxon>Pseudomonadota</taxon>
        <taxon>Alphaproteobacteria</taxon>
        <taxon>Hyphomicrobiales</taxon>
        <taxon>Phyllobacteriaceae</taxon>
        <taxon>Aminobacter</taxon>
    </lineage>
</organism>
<dbReference type="RefSeq" id="WP_183264699.1">
    <property type="nucleotide sequence ID" value="NZ_BAAAVZ010000036.1"/>
</dbReference>
<dbReference type="InterPro" id="IPR027417">
    <property type="entry name" value="P-loop_NTPase"/>
</dbReference>
<comment type="caution">
    <text evidence="2">The sequence shown here is derived from an EMBL/GenBank/DDBJ whole genome shotgun (WGS) entry which is preliminary data.</text>
</comment>
<dbReference type="Gene3D" id="3.40.50.300">
    <property type="entry name" value="P-loop containing nucleotide triphosphate hydrolases"/>
    <property type="match status" value="2"/>
</dbReference>
<feature type="domain" description="RecF/RecN/SMC N-terminal" evidence="1">
    <location>
        <begin position="3"/>
        <end position="689"/>
    </location>
</feature>
<proteinExistence type="predicted"/>
<evidence type="ECO:0000313" key="3">
    <source>
        <dbReference type="Proteomes" id="UP000539538"/>
    </source>
</evidence>
<dbReference type="SUPFAM" id="SSF52540">
    <property type="entry name" value="P-loop containing nucleoside triphosphate hydrolases"/>
    <property type="match status" value="1"/>
</dbReference>
<accession>A0ABR6LAW0</accession>
<dbReference type="EMBL" id="JACHOT010000013">
    <property type="protein sequence ID" value="MBB4653369.1"/>
    <property type="molecule type" value="Genomic_DNA"/>
</dbReference>
<evidence type="ECO:0000259" key="1">
    <source>
        <dbReference type="Pfam" id="PF02463"/>
    </source>
</evidence>
<dbReference type="PANTHER" id="PTHR32182">
    <property type="entry name" value="DNA REPLICATION AND REPAIR PROTEIN RECF"/>
    <property type="match status" value="1"/>
</dbReference>
<dbReference type="Pfam" id="PF02463">
    <property type="entry name" value="SMC_N"/>
    <property type="match status" value="1"/>
</dbReference>
<protein>
    <recommendedName>
        <fullName evidence="1">RecF/RecN/SMC N-terminal domain-containing protein</fullName>
    </recommendedName>
</protein>
<keyword evidence="3" id="KW-1185">Reference proteome</keyword>
<dbReference type="InterPro" id="IPR003395">
    <property type="entry name" value="RecF/RecN/SMC_N"/>
</dbReference>
<name>A0ABR6LAW0_9HYPH</name>
<dbReference type="Proteomes" id="UP000539538">
    <property type="component" value="Unassembled WGS sequence"/>
</dbReference>
<dbReference type="PANTHER" id="PTHR32182:SF0">
    <property type="entry name" value="DNA REPLICATION AND REPAIR PROTEIN RECF"/>
    <property type="match status" value="1"/>
</dbReference>